<dbReference type="AlphaFoldDB" id="A0A3E1EUX2"/>
<dbReference type="PANTHER" id="PTHR33734:SF22">
    <property type="entry name" value="MEMBRANE-BOUND LYTIC MUREIN TRANSGLYCOSYLASE D"/>
    <property type="match status" value="1"/>
</dbReference>
<dbReference type="CDD" id="cd00118">
    <property type="entry name" value="LysM"/>
    <property type="match status" value="2"/>
</dbReference>
<dbReference type="PROSITE" id="PS51782">
    <property type="entry name" value="LYSM"/>
    <property type="match status" value="3"/>
</dbReference>
<keyword evidence="4" id="KW-1185">Reference proteome</keyword>
<dbReference type="Pfam" id="PF01476">
    <property type="entry name" value="LysM"/>
    <property type="match status" value="3"/>
</dbReference>
<dbReference type="Proteomes" id="UP000257127">
    <property type="component" value="Unassembled WGS sequence"/>
</dbReference>
<gene>
    <name evidence="3" type="ORF">DXU93_12910</name>
</gene>
<name>A0A3E1EUX2_9FLAO</name>
<reference evidence="3 4" key="1">
    <citation type="submission" date="2018-08" db="EMBL/GenBank/DDBJ databases">
        <title>The draft genome squence of Brumimicrobium sp. N62.</title>
        <authorList>
            <person name="Du Z.-J."/>
            <person name="Luo H.-R."/>
        </authorList>
    </citation>
    <scope>NUCLEOTIDE SEQUENCE [LARGE SCALE GENOMIC DNA]</scope>
    <source>
        <strain evidence="3 4">N62</strain>
    </source>
</reference>
<dbReference type="InterPro" id="IPR018392">
    <property type="entry name" value="LysM"/>
</dbReference>
<feature type="domain" description="LysM" evidence="2">
    <location>
        <begin position="196"/>
        <end position="239"/>
    </location>
</feature>
<dbReference type="OrthoDB" id="2149800at2"/>
<dbReference type="CDD" id="cd06268">
    <property type="entry name" value="PBP1_ABC_transporter_LIVBP-like"/>
    <property type="match status" value="1"/>
</dbReference>
<evidence type="ECO:0000313" key="4">
    <source>
        <dbReference type="Proteomes" id="UP000257127"/>
    </source>
</evidence>
<evidence type="ECO:0000313" key="3">
    <source>
        <dbReference type="EMBL" id="RFC53328.1"/>
    </source>
</evidence>
<feature type="domain" description="LysM" evidence="2">
    <location>
        <begin position="36"/>
        <end position="79"/>
    </location>
</feature>
<proteinExistence type="predicted"/>
<feature type="region of interest" description="Disordered" evidence="1">
    <location>
        <begin position="147"/>
        <end position="167"/>
    </location>
</feature>
<protein>
    <submittedName>
        <fullName evidence="3">LysM peptidoglycan-binding domain-containing protein</fullName>
    </submittedName>
</protein>
<dbReference type="InterPro" id="IPR036779">
    <property type="entry name" value="LysM_dom_sf"/>
</dbReference>
<accession>A0A3E1EUX2</accession>
<evidence type="ECO:0000256" key="1">
    <source>
        <dbReference type="SAM" id="MobiDB-lite"/>
    </source>
</evidence>
<comment type="caution">
    <text evidence="3">The sequence shown here is derived from an EMBL/GenBank/DDBJ whole genome shotgun (WGS) entry which is preliminary data.</text>
</comment>
<dbReference type="SMART" id="SM00257">
    <property type="entry name" value="LysM"/>
    <property type="match status" value="3"/>
</dbReference>
<dbReference type="EMBL" id="QURB01000009">
    <property type="protein sequence ID" value="RFC53328.1"/>
    <property type="molecule type" value="Genomic_DNA"/>
</dbReference>
<sequence length="647" mass="73047">MGVMRIFIALIIFLGSFGSVFSQELKKETRDGKLFVVHAVEAGNTLYGLHVKYAVSIEDIIKENPTAKDGLQIGQILYIPTNEDAVKSNPVDEFVVHVVKRKETLYGISREYGVTVADIIEYNPDAEQGLDIKQELKIPVVSNKQENQKLVDQSNQAETSKEEISKDENEFKAHNPFKNDSVTVVDYKVDFKDSIVNYEVQKGETLYSISRRFMVPVETLVEQNNLEGSAIKPGQMLKIRLKKERIEEVEVRELAESNISKRSNDKLVKVKDKYKVLVVLPMKINENSEVLSGVYTEKTTLSSLTKLSVDFLMGAQMALDSLEKLGLNADVEFYDSEGRLNKLKEKLDSKNGNNIDLVIGPLYPNLFEYAADWGKTNQVPVIAVTKIPTQILEQNPYVFSMVPSDLTLMSGMARYLAKHHSSDNIVLIKGENAQVNERVSYFVDVYNRNIVGDSARSIRLTDLGTASGRSLMNAIQPDERNFIICLSEEVQQVMKFVNTLNEAKNYSPTYGKADVTMVGLQSWLDISALNSYYKNRFEFHYAGTNHLDYEDINVKNFIIDFRAEYGSDPSKYAFHGFDVVLSQCASLLLGYDRDNGLMDYFSVSPLGMNHGRENSSVFISKQKDFEILMLGIISNHNQFNVQQRGGN</sequence>
<dbReference type="InterPro" id="IPR028082">
    <property type="entry name" value="Peripla_BP_I"/>
</dbReference>
<dbReference type="Gene3D" id="3.40.50.2300">
    <property type="match status" value="2"/>
</dbReference>
<dbReference type="Gene3D" id="3.10.350.10">
    <property type="entry name" value="LysM domain"/>
    <property type="match status" value="3"/>
</dbReference>
<feature type="compositionally biased region" description="Polar residues" evidence="1">
    <location>
        <begin position="147"/>
        <end position="158"/>
    </location>
</feature>
<dbReference type="SUPFAM" id="SSF54106">
    <property type="entry name" value="LysM domain"/>
    <property type="match status" value="3"/>
</dbReference>
<dbReference type="SUPFAM" id="SSF53822">
    <property type="entry name" value="Periplasmic binding protein-like I"/>
    <property type="match status" value="1"/>
</dbReference>
<evidence type="ECO:0000259" key="2">
    <source>
        <dbReference type="PROSITE" id="PS51782"/>
    </source>
</evidence>
<feature type="domain" description="LysM" evidence="2">
    <location>
        <begin position="95"/>
        <end position="138"/>
    </location>
</feature>
<dbReference type="PANTHER" id="PTHR33734">
    <property type="entry name" value="LYSM DOMAIN-CONTAINING GPI-ANCHORED PROTEIN 2"/>
    <property type="match status" value="1"/>
</dbReference>
<organism evidence="3 4">
    <name type="scientific">Brumimicrobium aurantiacum</name>
    <dbReference type="NCBI Taxonomy" id="1737063"/>
    <lineage>
        <taxon>Bacteria</taxon>
        <taxon>Pseudomonadati</taxon>
        <taxon>Bacteroidota</taxon>
        <taxon>Flavobacteriia</taxon>
        <taxon>Flavobacteriales</taxon>
        <taxon>Crocinitomicaceae</taxon>
        <taxon>Brumimicrobium</taxon>
    </lineage>
</organism>